<sequence>MKRSILVALVSMLCANSVFAQSYAGISLGKRGTQQWREAAGTVLEPTGRAVPVTVYGGYRFTDMLALEAGFARLSDADYATTGGETSARSGALYLAGKATFAINDKLAWYLKGGVARNFLVLETPGDREEKAHNFRPMGTAGIEYRFTPRVAAVAELASYGKIETPKARMRHNVLQLGARFDF</sequence>
<keyword evidence="6" id="KW-1185">Reference proteome</keyword>
<dbReference type="InterPro" id="IPR027385">
    <property type="entry name" value="Beta-barrel_OMP"/>
</dbReference>
<dbReference type="Proteomes" id="UP000431684">
    <property type="component" value="Unassembled WGS sequence"/>
</dbReference>
<comment type="subcellular location">
    <subcellularLocation>
        <location evidence="1">Cell outer membrane</location>
    </subcellularLocation>
</comment>
<dbReference type="AlphaFoldDB" id="A0A6I3X9Z4"/>
<organism evidence="5 6">
    <name type="scientific">Pseudoduganella dura</name>
    <dbReference type="NCBI Taxonomy" id="321982"/>
    <lineage>
        <taxon>Bacteria</taxon>
        <taxon>Pseudomonadati</taxon>
        <taxon>Pseudomonadota</taxon>
        <taxon>Betaproteobacteria</taxon>
        <taxon>Burkholderiales</taxon>
        <taxon>Oxalobacteraceae</taxon>
        <taxon>Telluria group</taxon>
        <taxon>Pseudoduganella</taxon>
    </lineage>
</organism>
<dbReference type="GO" id="GO:0009279">
    <property type="term" value="C:cell outer membrane"/>
    <property type="evidence" value="ECO:0007669"/>
    <property type="project" value="UniProtKB-SubCell"/>
</dbReference>
<accession>A0A6I3X9Z4</accession>
<protein>
    <submittedName>
        <fullName evidence="5">Outer membrane beta-barrel protein</fullName>
    </submittedName>
</protein>
<dbReference type="EMBL" id="WNWM01000002">
    <property type="protein sequence ID" value="MUI13684.1"/>
    <property type="molecule type" value="Genomic_DNA"/>
</dbReference>
<dbReference type="InterPro" id="IPR011250">
    <property type="entry name" value="OMP/PagP_B-barrel"/>
</dbReference>
<keyword evidence="2 3" id="KW-0732">Signal</keyword>
<proteinExistence type="predicted"/>
<evidence type="ECO:0000256" key="2">
    <source>
        <dbReference type="ARBA" id="ARBA00022729"/>
    </source>
</evidence>
<evidence type="ECO:0000313" key="6">
    <source>
        <dbReference type="Proteomes" id="UP000431684"/>
    </source>
</evidence>
<feature type="domain" description="Outer membrane protein beta-barrel" evidence="4">
    <location>
        <begin position="6"/>
        <end position="183"/>
    </location>
</feature>
<comment type="caution">
    <text evidence="5">The sequence shown here is derived from an EMBL/GenBank/DDBJ whole genome shotgun (WGS) entry which is preliminary data.</text>
</comment>
<evidence type="ECO:0000313" key="5">
    <source>
        <dbReference type="EMBL" id="MUI13684.1"/>
    </source>
</evidence>
<dbReference type="Pfam" id="PF13505">
    <property type="entry name" value="OMP_b-brl"/>
    <property type="match status" value="1"/>
</dbReference>
<dbReference type="RefSeq" id="WP_155709447.1">
    <property type="nucleotide sequence ID" value="NZ_BMWU01000001.1"/>
</dbReference>
<name>A0A6I3X9Z4_9BURK</name>
<feature type="chain" id="PRO_5026120899" evidence="3">
    <location>
        <begin position="21"/>
        <end position="183"/>
    </location>
</feature>
<feature type="signal peptide" evidence="3">
    <location>
        <begin position="1"/>
        <end position="20"/>
    </location>
</feature>
<evidence type="ECO:0000256" key="1">
    <source>
        <dbReference type="ARBA" id="ARBA00004442"/>
    </source>
</evidence>
<dbReference type="SUPFAM" id="SSF56925">
    <property type="entry name" value="OMPA-like"/>
    <property type="match status" value="1"/>
</dbReference>
<gene>
    <name evidence="5" type="ORF">GJV26_14600</name>
</gene>
<dbReference type="Gene3D" id="2.40.160.20">
    <property type="match status" value="1"/>
</dbReference>
<evidence type="ECO:0000256" key="3">
    <source>
        <dbReference type="SAM" id="SignalP"/>
    </source>
</evidence>
<reference evidence="5 6" key="1">
    <citation type="submission" date="2019-11" db="EMBL/GenBank/DDBJ databases">
        <title>Draft Genome Sequences of Six Type Strains of the Genus Massilia.</title>
        <authorList>
            <person name="Miess H."/>
            <person name="Frediansyah A."/>
            <person name="Goeker M."/>
            <person name="Gross H."/>
        </authorList>
    </citation>
    <scope>NUCLEOTIDE SEQUENCE [LARGE SCALE GENOMIC DNA]</scope>
    <source>
        <strain evidence="5 6">DSM 17513</strain>
    </source>
</reference>
<evidence type="ECO:0000259" key="4">
    <source>
        <dbReference type="Pfam" id="PF13505"/>
    </source>
</evidence>
<dbReference type="OrthoDB" id="8754550at2"/>